<protein>
    <submittedName>
        <fullName evidence="7">MFS transporter</fullName>
    </submittedName>
</protein>
<keyword evidence="3 5" id="KW-1133">Transmembrane helix</keyword>
<dbReference type="Gene3D" id="1.20.1250.20">
    <property type="entry name" value="MFS general substrate transporter like domains"/>
    <property type="match status" value="1"/>
</dbReference>
<evidence type="ECO:0000256" key="2">
    <source>
        <dbReference type="ARBA" id="ARBA00022692"/>
    </source>
</evidence>
<accession>A0ABD5F171</accession>
<feature type="transmembrane region" description="Helical" evidence="5">
    <location>
        <begin position="298"/>
        <end position="321"/>
    </location>
</feature>
<feature type="transmembrane region" description="Helical" evidence="5">
    <location>
        <begin position="167"/>
        <end position="189"/>
    </location>
</feature>
<dbReference type="PANTHER" id="PTHR23501:SF197">
    <property type="entry name" value="COMD"/>
    <property type="match status" value="1"/>
</dbReference>
<evidence type="ECO:0000313" key="7">
    <source>
        <dbReference type="EMBL" id="MDT0440223.1"/>
    </source>
</evidence>
<dbReference type="PANTHER" id="PTHR23501">
    <property type="entry name" value="MAJOR FACILITATOR SUPERFAMILY"/>
    <property type="match status" value="1"/>
</dbReference>
<feature type="transmembrane region" description="Helical" evidence="5">
    <location>
        <begin position="138"/>
        <end position="155"/>
    </location>
</feature>
<feature type="domain" description="Major facilitator superfamily (MFS) profile" evidence="6">
    <location>
        <begin position="9"/>
        <end position="480"/>
    </location>
</feature>
<evidence type="ECO:0000313" key="8">
    <source>
        <dbReference type="Proteomes" id="UP001183535"/>
    </source>
</evidence>
<sequence>MTETQRKVGLLVCLVTIVLAILDLQIVSAATVPIVRDLDPGHGIASIPWLVSAYALASAAMLPLYGKLCDVVGPRRVFTGAVAVFLVGSALCGAAQSMGQLIAARAVQGLGGGGLMSVTMVVIAHLRGPGDQGGGKGATAGGLVSGAAMAVGPWVGGLLADHASWRWIFYVNLPVGLAVLVGSAVALRLPERHVRRPLDWTGAALAAVFSSSLLLVTDWGGDRYAWSSPVVLALVATTALALALFVRRQLSAPEPVLPLSLFRIRELRLGFGVQAVLGAAMTGAVYYTLVYLQVVRGIASSAAALHLVPMALGLAVSGALTGPLAARGWTARTSAIAGTATASAAFALLALTTGPDTSLWLIRAELALMGAGFGQLLGQLVVLVQDAAPAGRLGVATTSVRYFQTLGTALGTALFGTVLTRLYAEHGPGGGVTALSGLTGAARADGMRAFVDATDVVFWSGAALMALATVMSLRLPRTPARAPGRSGDPVAA</sequence>
<comment type="subcellular location">
    <subcellularLocation>
        <location evidence="1">Cell membrane</location>
        <topology evidence="1">Multi-pass membrane protein</topology>
    </subcellularLocation>
</comment>
<dbReference type="PROSITE" id="PS50850">
    <property type="entry name" value="MFS"/>
    <property type="match status" value="1"/>
</dbReference>
<feature type="transmembrane region" description="Helical" evidence="5">
    <location>
        <begin position="267"/>
        <end position="292"/>
    </location>
</feature>
<evidence type="ECO:0000256" key="3">
    <source>
        <dbReference type="ARBA" id="ARBA00022989"/>
    </source>
</evidence>
<feature type="transmembrane region" description="Helical" evidence="5">
    <location>
        <begin position="333"/>
        <end position="354"/>
    </location>
</feature>
<dbReference type="Pfam" id="PF07690">
    <property type="entry name" value="MFS_1"/>
    <property type="match status" value="1"/>
</dbReference>
<gene>
    <name evidence="7" type="ORF">RM877_36775</name>
</gene>
<name>A0ABD5F171_9ACTN</name>
<feature type="transmembrane region" description="Helical" evidence="5">
    <location>
        <begin position="226"/>
        <end position="246"/>
    </location>
</feature>
<organism evidence="7 8">
    <name type="scientific">Streptomyces doudnae</name>
    <dbReference type="NCBI Taxonomy" id="3075536"/>
    <lineage>
        <taxon>Bacteria</taxon>
        <taxon>Bacillati</taxon>
        <taxon>Actinomycetota</taxon>
        <taxon>Actinomycetes</taxon>
        <taxon>Kitasatosporales</taxon>
        <taxon>Streptomycetaceae</taxon>
        <taxon>Streptomyces</taxon>
    </lineage>
</organism>
<feature type="transmembrane region" description="Helical" evidence="5">
    <location>
        <begin position="405"/>
        <end position="424"/>
    </location>
</feature>
<feature type="transmembrane region" description="Helical" evidence="5">
    <location>
        <begin position="45"/>
        <end position="65"/>
    </location>
</feature>
<keyword evidence="8" id="KW-1185">Reference proteome</keyword>
<evidence type="ECO:0000259" key="6">
    <source>
        <dbReference type="PROSITE" id="PS50850"/>
    </source>
</evidence>
<reference evidence="8" key="1">
    <citation type="submission" date="2023-07" db="EMBL/GenBank/DDBJ databases">
        <title>30 novel species of actinomycetes from the DSMZ collection.</title>
        <authorList>
            <person name="Nouioui I."/>
        </authorList>
    </citation>
    <scope>NUCLEOTIDE SEQUENCE [LARGE SCALE GENOMIC DNA]</scope>
    <source>
        <strain evidence="8">DSM 41981</strain>
    </source>
</reference>
<dbReference type="InterPro" id="IPR020846">
    <property type="entry name" value="MFS_dom"/>
</dbReference>
<keyword evidence="4 5" id="KW-0472">Membrane</keyword>
<feature type="transmembrane region" description="Helical" evidence="5">
    <location>
        <begin position="366"/>
        <end position="384"/>
    </location>
</feature>
<evidence type="ECO:0000256" key="4">
    <source>
        <dbReference type="ARBA" id="ARBA00023136"/>
    </source>
</evidence>
<dbReference type="SUPFAM" id="SSF103473">
    <property type="entry name" value="MFS general substrate transporter"/>
    <property type="match status" value="1"/>
</dbReference>
<evidence type="ECO:0000256" key="1">
    <source>
        <dbReference type="ARBA" id="ARBA00004651"/>
    </source>
</evidence>
<feature type="transmembrane region" description="Helical" evidence="5">
    <location>
        <begin position="456"/>
        <end position="475"/>
    </location>
</feature>
<dbReference type="Gene3D" id="1.20.1720.10">
    <property type="entry name" value="Multidrug resistance protein D"/>
    <property type="match status" value="1"/>
</dbReference>
<evidence type="ECO:0000256" key="5">
    <source>
        <dbReference type="SAM" id="Phobius"/>
    </source>
</evidence>
<feature type="transmembrane region" description="Helical" evidence="5">
    <location>
        <begin position="102"/>
        <end position="126"/>
    </location>
</feature>
<feature type="transmembrane region" description="Helical" evidence="5">
    <location>
        <begin position="77"/>
        <end position="96"/>
    </location>
</feature>
<dbReference type="InterPro" id="IPR011701">
    <property type="entry name" value="MFS"/>
</dbReference>
<keyword evidence="2 5" id="KW-0812">Transmembrane</keyword>
<proteinExistence type="predicted"/>
<dbReference type="EMBL" id="JAVRES010000040">
    <property type="protein sequence ID" value="MDT0440223.1"/>
    <property type="molecule type" value="Genomic_DNA"/>
</dbReference>
<comment type="caution">
    <text evidence="7">The sequence shown here is derived from an EMBL/GenBank/DDBJ whole genome shotgun (WGS) entry which is preliminary data.</text>
</comment>
<feature type="transmembrane region" description="Helical" evidence="5">
    <location>
        <begin position="201"/>
        <end position="220"/>
    </location>
</feature>
<dbReference type="InterPro" id="IPR036259">
    <property type="entry name" value="MFS_trans_sf"/>
</dbReference>
<dbReference type="AlphaFoldDB" id="A0ABD5F171"/>
<dbReference type="GO" id="GO:0005886">
    <property type="term" value="C:plasma membrane"/>
    <property type="evidence" value="ECO:0007669"/>
    <property type="project" value="UniProtKB-SubCell"/>
</dbReference>
<dbReference type="Proteomes" id="UP001183535">
    <property type="component" value="Unassembled WGS sequence"/>
</dbReference>
<dbReference type="RefSeq" id="WP_093825673.1">
    <property type="nucleotide sequence ID" value="NZ_JAVRES010000040.1"/>
</dbReference>